<sequence length="417" mass="46180">MQTVCRDCFHEYERECDGPCPRCDSPRQLRHEELFGLTIAHIDCDAFYASIEKRDNPDLLSKPLIIGGGHRGVVSTACYLARGFGIHSAMPMFKANRLCPNAVVMPPNMKKYAAVSAEIREIFDQLTPLVEPLSIDEAFLDLTGTEKLHHATAAASLARAAKQIEDKIGITVSVGLSYNKFLAKMASDLNKPRGFSVIGRAEAPSFLARQPISKMWGVGKVTQAKMKRSGITTIGQLQHMGKHDLMKAYGILGERLYHFSRGEDVRIVSSESKVKSISNEITLDTDIADYQTLRKLLWPLCEKVSGRLKAKQLAGWTVTLKLKTANFRQVSRSLSLDSPTRMAETIFETGLHLLKPECQGLEYRLIGIGVGNLCSEDGADQPDLVDSGKTRKLEAEKAMDKIRGRFGSDVIKKGRNL</sequence>
<dbReference type="CDD" id="cd03586">
    <property type="entry name" value="PolY_Pol_IV_kappa"/>
    <property type="match status" value="1"/>
</dbReference>
<keyword evidence="20" id="KW-1185">Reference proteome</keyword>
<dbReference type="InterPro" id="IPR050116">
    <property type="entry name" value="DNA_polymerase-Y"/>
</dbReference>
<protein>
    <recommendedName>
        <fullName evidence="17">DNA polymerase IV</fullName>
        <shortName evidence="17">Pol IV</shortName>
        <ecNumber evidence="17">2.7.7.7</ecNumber>
    </recommendedName>
</protein>
<dbReference type="GO" id="GO:0042276">
    <property type="term" value="P:error-prone translesion synthesis"/>
    <property type="evidence" value="ECO:0007669"/>
    <property type="project" value="TreeGrafter"/>
</dbReference>
<evidence type="ECO:0000256" key="14">
    <source>
        <dbReference type="ARBA" id="ARBA00023204"/>
    </source>
</evidence>
<dbReference type="NCBIfam" id="NF002751">
    <property type="entry name" value="PRK02794.1"/>
    <property type="match status" value="1"/>
</dbReference>
<evidence type="ECO:0000256" key="9">
    <source>
        <dbReference type="ARBA" id="ARBA00022723"/>
    </source>
</evidence>
<dbReference type="Pfam" id="PF21999">
    <property type="entry name" value="IMS_HHH_1"/>
    <property type="match status" value="1"/>
</dbReference>
<dbReference type="Proteomes" id="UP000319148">
    <property type="component" value="Unassembled WGS sequence"/>
</dbReference>
<dbReference type="Gene3D" id="3.30.1490.100">
    <property type="entry name" value="DNA polymerase, Y-family, little finger domain"/>
    <property type="match status" value="1"/>
</dbReference>
<accession>A0A501PSE9</accession>
<dbReference type="EC" id="2.7.7.7" evidence="17"/>
<dbReference type="EMBL" id="VFIY01000004">
    <property type="protein sequence ID" value="TPD63175.1"/>
    <property type="molecule type" value="Genomic_DNA"/>
</dbReference>
<name>A0A501PSE9_9PROT</name>
<keyword evidence="13 17" id="KW-0238">DNA-binding</keyword>
<evidence type="ECO:0000256" key="1">
    <source>
        <dbReference type="ARBA" id="ARBA00004496"/>
    </source>
</evidence>
<dbReference type="Gene3D" id="1.10.150.20">
    <property type="entry name" value="5' to 3' exonuclease, C-terminal subdomain"/>
    <property type="match status" value="1"/>
</dbReference>
<dbReference type="GO" id="GO:0000287">
    <property type="term" value="F:magnesium ion binding"/>
    <property type="evidence" value="ECO:0007669"/>
    <property type="project" value="UniProtKB-UniRule"/>
</dbReference>
<evidence type="ECO:0000256" key="8">
    <source>
        <dbReference type="ARBA" id="ARBA00022705"/>
    </source>
</evidence>
<comment type="subcellular location">
    <subcellularLocation>
        <location evidence="1 17">Cytoplasm</location>
    </subcellularLocation>
</comment>
<evidence type="ECO:0000313" key="20">
    <source>
        <dbReference type="Proteomes" id="UP000319148"/>
    </source>
</evidence>
<reference evidence="20" key="1">
    <citation type="submission" date="2019-06" db="EMBL/GenBank/DDBJ databases">
        <title>The complete genome of Emcibacter congregatus ZYLT.</title>
        <authorList>
            <person name="Zhao Z."/>
        </authorList>
    </citation>
    <scope>NUCLEOTIDE SEQUENCE [LARGE SCALE GENOMIC DNA]</scope>
    <source>
        <strain evidence="20">MCCC 1A06723</strain>
    </source>
</reference>
<dbReference type="SUPFAM" id="SSF100879">
    <property type="entry name" value="Lesion bypass DNA polymerase (Y-family), little finger domain"/>
    <property type="match status" value="1"/>
</dbReference>
<keyword evidence="7 17" id="KW-0548">Nucleotidyltransferase</keyword>
<dbReference type="GO" id="GO:0006281">
    <property type="term" value="P:DNA repair"/>
    <property type="evidence" value="ECO:0007669"/>
    <property type="project" value="UniProtKB-UniRule"/>
</dbReference>
<proteinExistence type="inferred from homology"/>
<dbReference type="Pfam" id="PF11799">
    <property type="entry name" value="IMS_C"/>
    <property type="match status" value="1"/>
</dbReference>
<dbReference type="Gene3D" id="3.30.70.270">
    <property type="match status" value="1"/>
</dbReference>
<comment type="function">
    <text evidence="15 17">Poorly processive, error-prone DNA polymerase involved in untargeted mutagenesis. Copies undamaged DNA at stalled replication forks, which arise in vivo from mismatched or misaligned primer ends. These misaligned primers can be extended by PolIV. Exhibits no 3'-5' exonuclease (proofreading) activity. May be involved in translesional synthesis, in conjunction with the beta clamp from PolIII.</text>
</comment>
<comment type="subunit">
    <text evidence="3 17">Monomer.</text>
</comment>
<evidence type="ECO:0000256" key="17">
    <source>
        <dbReference type="HAMAP-Rule" id="MF_01113"/>
    </source>
</evidence>
<evidence type="ECO:0000256" key="6">
    <source>
        <dbReference type="ARBA" id="ARBA00022679"/>
    </source>
</evidence>
<dbReference type="Gene3D" id="3.40.1170.60">
    <property type="match status" value="1"/>
</dbReference>
<evidence type="ECO:0000256" key="12">
    <source>
        <dbReference type="ARBA" id="ARBA00022932"/>
    </source>
</evidence>
<dbReference type="NCBIfam" id="NF002677">
    <property type="entry name" value="PRK02406.1"/>
    <property type="match status" value="1"/>
</dbReference>
<dbReference type="RefSeq" id="WP_139938461.1">
    <property type="nucleotide sequence ID" value="NZ_JBHSYP010000022.1"/>
</dbReference>
<evidence type="ECO:0000256" key="4">
    <source>
        <dbReference type="ARBA" id="ARBA00022457"/>
    </source>
</evidence>
<dbReference type="InterPro" id="IPR043128">
    <property type="entry name" value="Rev_trsase/Diguanyl_cyclase"/>
</dbReference>
<dbReference type="PANTHER" id="PTHR11076:SF33">
    <property type="entry name" value="DNA POLYMERASE KAPPA"/>
    <property type="match status" value="1"/>
</dbReference>
<keyword evidence="12 17" id="KW-0239">DNA-directed DNA polymerase</keyword>
<comment type="similarity">
    <text evidence="2 17">Belongs to the DNA polymerase type-Y family.</text>
</comment>
<dbReference type="FunFam" id="3.30.1490.100:FF:000004">
    <property type="entry name" value="DNA polymerase IV"/>
    <property type="match status" value="1"/>
</dbReference>
<dbReference type="InterPro" id="IPR017961">
    <property type="entry name" value="DNA_pol_Y-fam_little_finger"/>
</dbReference>
<evidence type="ECO:0000256" key="15">
    <source>
        <dbReference type="ARBA" id="ARBA00025589"/>
    </source>
</evidence>
<dbReference type="InterPro" id="IPR001126">
    <property type="entry name" value="UmuC"/>
</dbReference>
<evidence type="ECO:0000256" key="5">
    <source>
        <dbReference type="ARBA" id="ARBA00022490"/>
    </source>
</evidence>
<dbReference type="InterPro" id="IPR053848">
    <property type="entry name" value="IMS_HHH_1"/>
</dbReference>
<dbReference type="AlphaFoldDB" id="A0A501PSE9"/>
<evidence type="ECO:0000313" key="19">
    <source>
        <dbReference type="EMBL" id="TPD63175.1"/>
    </source>
</evidence>
<feature type="domain" description="UmuC" evidence="18">
    <location>
        <begin position="39"/>
        <end position="219"/>
    </location>
</feature>
<keyword evidence="11 17" id="KW-0460">Magnesium</keyword>
<evidence type="ECO:0000259" key="18">
    <source>
        <dbReference type="PROSITE" id="PS50173"/>
    </source>
</evidence>
<evidence type="ECO:0000256" key="7">
    <source>
        <dbReference type="ARBA" id="ARBA00022695"/>
    </source>
</evidence>
<dbReference type="FunFam" id="3.40.1170.60:FF:000001">
    <property type="entry name" value="DNA polymerase IV"/>
    <property type="match status" value="1"/>
</dbReference>
<evidence type="ECO:0000256" key="11">
    <source>
        <dbReference type="ARBA" id="ARBA00022842"/>
    </source>
</evidence>
<evidence type="ECO:0000256" key="10">
    <source>
        <dbReference type="ARBA" id="ARBA00022763"/>
    </source>
</evidence>
<keyword evidence="10 17" id="KW-0227">DNA damage</keyword>
<feature type="site" description="Substrate discrimination" evidence="17">
    <location>
        <position position="48"/>
    </location>
</feature>
<dbReference type="InterPro" id="IPR036775">
    <property type="entry name" value="DNA_pol_Y-fam_lit_finger_sf"/>
</dbReference>
<evidence type="ECO:0000256" key="16">
    <source>
        <dbReference type="ARBA" id="ARBA00049244"/>
    </source>
</evidence>
<dbReference type="InterPro" id="IPR022880">
    <property type="entry name" value="DNApol_IV"/>
</dbReference>
<dbReference type="Pfam" id="PF00817">
    <property type="entry name" value="IMS"/>
    <property type="match status" value="1"/>
</dbReference>
<dbReference type="GO" id="GO:0006261">
    <property type="term" value="P:DNA-templated DNA replication"/>
    <property type="evidence" value="ECO:0007669"/>
    <property type="project" value="UniProtKB-UniRule"/>
</dbReference>
<feature type="binding site" evidence="17">
    <location>
        <position position="43"/>
    </location>
    <ligand>
        <name>Mg(2+)</name>
        <dbReference type="ChEBI" id="CHEBI:18420"/>
    </ligand>
</feature>
<dbReference type="PANTHER" id="PTHR11076">
    <property type="entry name" value="DNA REPAIR POLYMERASE UMUC / TRANSFERASE FAMILY MEMBER"/>
    <property type="match status" value="1"/>
</dbReference>
<feature type="binding site" evidence="17">
    <location>
        <position position="136"/>
    </location>
    <ligand>
        <name>Mg(2+)</name>
        <dbReference type="ChEBI" id="CHEBI:18420"/>
    </ligand>
</feature>
<dbReference type="GO" id="GO:0003887">
    <property type="term" value="F:DNA-directed DNA polymerase activity"/>
    <property type="evidence" value="ECO:0007669"/>
    <property type="project" value="UniProtKB-UniRule"/>
</dbReference>
<comment type="catalytic activity">
    <reaction evidence="16 17">
        <text>DNA(n) + a 2'-deoxyribonucleoside 5'-triphosphate = DNA(n+1) + diphosphate</text>
        <dbReference type="Rhea" id="RHEA:22508"/>
        <dbReference type="Rhea" id="RHEA-COMP:17339"/>
        <dbReference type="Rhea" id="RHEA-COMP:17340"/>
        <dbReference type="ChEBI" id="CHEBI:33019"/>
        <dbReference type="ChEBI" id="CHEBI:61560"/>
        <dbReference type="ChEBI" id="CHEBI:173112"/>
        <dbReference type="EC" id="2.7.7.7"/>
    </reaction>
</comment>
<evidence type="ECO:0000256" key="13">
    <source>
        <dbReference type="ARBA" id="ARBA00023125"/>
    </source>
</evidence>
<dbReference type="InterPro" id="IPR043502">
    <property type="entry name" value="DNA/RNA_pol_sf"/>
</dbReference>
<comment type="cofactor">
    <cofactor evidence="17">
        <name>Mg(2+)</name>
        <dbReference type="ChEBI" id="CHEBI:18420"/>
    </cofactor>
    <text evidence="17">Binds 2 magnesium ions per subunit.</text>
</comment>
<dbReference type="OrthoDB" id="9808813at2"/>
<keyword evidence="14 17" id="KW-0234">DNA repair</keyword>
<dbReference type="GO" id="GO:0009432">
    <property type="term" value="P:SOS response"/>
    <property type="evidence" value="ECO:0007669"/>
    <property type="project" value="TreeGrafter"/>
</dbReference>
<dbReference type="GO" id="GO:0003684">
    <property type="term" value="F:damaged DNA binding"/>
    <property type="evidence" value="ECO:0007669"/>
    <property type="project" value="InterPro"/>
</dbReference>
<dbReference type="SUPFAM" id="SSF56672">
    <property type="entry name" value="DNA/RNA polymerases"/>
    <property type="match status" value="1"/>
</dbReference>
<keyword evidence="5 17" id="KW-0963">Cytoplasm</keyword>
<organism evidence="19 20">
    <name type="scientific">Emcibacter nanhaiensis</name>
    <dbReference type="NCBI Taxonomy" id="1505037"/>
    <lineage>
        <taxon>Bacteria</taxon>
        <taxon>Pseudomonadati</taxon>
        <taxon>Pseudomonadota</taxon>
        <taxon>Alphaproteobacteria</taxon>
        <taxon>Emcibacterales</taxon>
        <taxon>Emcibacteraceae</taxon>
        <taxon>Emcibacter</taxon>
    </lineage>
</organism>
<dbReference type="HAMAP" id="MF_01113">
    <property type="entry name" value="DNApol_IV"/>
    <property type="match status" value="1"/>
</dbReference>
<evidence type="ECO:0000256" key="3">
    <source>
        <dbReference type="ARBA" id="ARBA00011245"/>
    </source>
</evidence>
<dbReference type="PROSITE" id="PS50173">
    <property type="entry name" value="UMUC"/>
    <property type="match status" value="1"/>
</dbReference>
<evidence type="ECO:0000256" key="2">
    <source>
        <dbReference type="ARBA" id="ARBA00010945"/>
    </source>
</evidence>
<feature type="active site" evidence="17">
    <location>
        <position position="137"/>
    </location>
</feature>
<dbReference type="GO" id="GO:0005829">
    <property type="term" value="C:cytosol"/>
    <property type="evidence" value="ECO:0007669"/>
    <property type="project" value="TreeGrafter"/>
</dbReference>
<keyword evidence="9 17" id="KW-0479">Metal-binding</keyword>
<keyword evidence="6 17" id="KW-0808">Transferase</keyword>
<keyword evidence="8 17" id="KW-0235">DNA replication</keyword>
<comment type="caution">
    <text evidence="19">The sequence shown here is derived from an EMBL/GenBank/DDBJ whole genome shotgun (WGS) entry which is preliminary data.</text>
</comment>
<keyword evidence="4 17" id="KW-0515">Mutator protein</keyword>
<gene>
    <name evidence="17" type="primary">dinB</name>
    <name evidence="19" type="ORF">FIV46_03615</name>
</gene>